<dbReference type="InterPro" id="IPR050595">
    <property type="entry name" value="Bact_response_regulator"/>
</dbReference>
<dbReference type="SUPFAM" id="SSF52172">
    <property type="entry name" value="CheY-like"/>
    <property type="match status" value="1"/>
</dbReference>
<dbReference type="InterPro" id="IPR011006">
    <property type="entry name" value="CheY-like_superfamily"/>
</dbReference>
<protein>
    <recommendedName>
        <fullName evidence="4">Response regulatory domain-containing protein</fullName>
    </recommendedName>
</protein>
<sequence>MSGLQPLDAGLNSECRAFAEVLRKLFLELNVTLRRYASRCFIDPGTLSRYLGGSRIPAWRFVADLFGHLAEDHGIIVEEGEQQRIRALHLAALRTNASISQAVQHLAGELKAADEEARKSTAQEERLDHAVDDTRGLIADLDDRLKKLENDLGDQLPLHPDPAADHAALLQERNTLAAGLAHMAAELEETRRRAGLAEARCELLERQLVHIEQRQGTLLPAPELVSLVDPLDAPVLACGLHPKVLLVDDQGANLLALEAVLGVHGYDMVSVASGPDALRALLESDDFAVILLDVQMPDMDGYETAAHIKRRARTRDIPIIFLTAIGNDPEYSMRGYAAGAVDFIVKPFDPWALRAKVAVFVEFYLQRHREHPTPH</sequence>
<dbReference type="Proteomes" id="UP001165041">
    <property type="component" value="Unassembled WGS sequence"/>
</dbReference>
<dbReference type="Gene3D" id="1.10.287.1490">
    <property type="match status" value="1"/>
</dbReference>
<dbReference type="RefSeq" id="WP_285739288.1">
    <property type="nucleotide sequence ID" value="NZ_BSSA01000027.1"/>
</dbReference>
<organism evidence="5 6">
    <name type="scientific">Kitasatospora phosalacinea</name>
    <dbReference type="NCBI Taxonomy" id="2065"/>
    <lineage>
        <taxon>Bacteria</taxon>
        <taxon>Bacillati</taxon>
        <taxon>Actinomycetota</taxon>
        <taxon>Actinomycetes</taxon>
        <taxon>Kitasatosporales</taxon>
        <taxon>Streptomycetaceae</taxon>
        <taxon>Kitasatospora</taxon>
    </lineage>
</organism>
<dbReference type="InterPro" id="IPR001789">
    <property type="entry name" value="Sig_transdc_resp-reg_receiver"/>
</dbReference>
<dbReference type="PANTHER" id="PTHR44591">
    <property type="entry name" value="STRESS RESPONSE REGULATOR PROTEIN 1"/>
    <property type="match status" value="1"/>
</dbReference>
<gene>
    <name evidence="5" type="ORF">Kpho02_59490</name>
</gene>
<proteinExistence type="predicted"/>
<feature type="modified residue" description="4-aspartylphosphate" evidence="2">
    <location>
        <position position="293"/>
    </location>
</feature>
<feature type="coiled-coil region" evidence="3">
    <location>
        <begin position="187"/>
        <end position="214"/>
    </location>
</feature>
<evidence type="ECO:0000256" key="2">
    <source>
        <dbReference type="PROSITE-ProRule" id="PRU00169"/>
    </source>
</evidence>
<reference evidence="5" key="1">
    <citation type="submission" date="2023-02" db="EMBL/GenBank/DDBJ databases">
        <title>Kitasatospora phosalacinea NBRC 14627.</title>
        <authorList>
            <person name="Ichikawa N."/>
            <person name="Sato H."/>
            <person name="Tonouchi N."/>
        </authorList>
    </citation>
    <scope>NUCLEOTIDE SEQUENCE</scope>
    <source>
        <strain evidence="5">NBRC 14627</strain>
    </source>
</reference>
<dbReference type="PANTHER" id="PTHR44591:SF3">
    <property type="entry name" value="RESPONSE REGULATORY DOMAIN-CONTAINING PROTEIN"/>
    <property type="match status" value="1"/>
</dbReference>
<keyword evidence="3" id="KW-0175">Coiled coil</keyword>
<dbReference type="AlphaFoldDB" id="A0A9W6QAX3"/>
<comment type="caution">
    <text evidence="5">The sequence shown here is derived from an EMBL/GenBank/DDBJ whole genome shotgun (WGS) entry which is preliminary data.</text>
</comment>
<dbReference type="GO" id="GO:0000160">
    <property type="term" value="P:phosphorelay signal transduction system"/>
    <property type="evidence" value="ECO:0007669"/>
    <property type="project" value="InterPro"/>
</dbReference>
<dbReference type="SMART" id="SM00448">
    <property type="entry name" value="REC"/>
    <property type="match status" value="1"/>
</dbReference>
<dbReference type="Gene3D" id="3.40.50.2300">
    <property type="match status" value="1"/>
</dbReference>
<evidence type="ECO:0000313" key="5">
    <source>
        <dbReference type="EMBL" id="GLW73650.1"/>
    </source>
</evidence>
<keyword evidence="1 2" id="KW-0597">Phosphoprotein</keyword>
<feature type="domain" description="Response regulatory" evidence="4">
    <location>
        <begin position="243"/>
        <end position="361"/>
    </location>
</feature>
<dbReference type="PROSITE" id="PS50110">
    <property type="entry name" value="RESPONSE_REGULATORY"/>
    <property type="match status" value="1"/>
</dbReference>
<dbReference type="EMBL" id="BSSA01000027">
    <property type="protein sequence ID" value="GLW73650.1"/>
    <property type="molecule type" value="Genomic_DNA"/>
</dbReference>
<dbReference type="Pfam" id="PF00072">
    <property type="entry name" value="Response_reg"/>
    <property type="match status" value="1"/>
</dbReference>
<name>A0A9W6QAX3_9ACTN</name>
<accession>A0A9W6QAX3</accession>
<evidence type="ECO:0000256" key="3">
    <source>
        <dbReference type="SAM" id="Coils"/>
    </source>
</evidence>
<evidence type="ECO:0000256" key="1">
    <source>
        <dbReference type="ARBA" id="ARBA00022553"/>
    </source>
</evidence>
<evidence type="ECO:0000313" key="6">
    <source>
        <dbReference type="Proteomes" id="UP001165041"/>
    </source>
</evidence>
<evidence type="ECO:0000259" key="4">
    <source>
        <dbReference type="PROSITE" id="PS50110"/>
    </source>
</evidence>